<dbReference type="CDD" id="cd00130">
    <property type="entry name" value="PAS"/>
    <property type="match status" value="2"/>
</dbReference>
<keyword evidence="8" id="KW-0902">Two-component regulatory system</keyword>
<keyword evidence="6" id="KW-0418">Kinase</keyword>
<comment type="caution">
    <text evidence="14">The sequence shown here is derived from an EMBL/GenBank/DDBJ whole genome shotgun (WGS) entry which is preliminary data.</text>
</comment>
<evidence type="ECO:0000256" key="6">
    <source>
        <dbReference type="ARBA" id="ARBA00022777"/>
    </source>
</evidence>
<dbReference type="InterPro" id="IPR000700">
    <property type="entry name" value="PAS-assoc_C"/>
</dbReference>
<evidence type="ECO:0000256" key="4">
    <source>
        <dbReference type="ARBA" id="ARBA00022679"/>
    </source>
</evidence>
<comment type="catalytic activity">
    <reaction evidence="1">
        <text>ATP + protein L-histidine = ADP + protein N-phospho-L-histidine.</text>
        <dbReference type="EC" id="2.7.13.3"/>
    </reaction>
</comment>
<dbReference type="InterPro" id="IPR036890">
    <property type="entry name" value="HATPase_C_sf"/>
</dbReference>
<dbReference type="PROSITE" id="PS50109">
    <property type="entry name" value="HIS_KIN"/>
    <property type="match status" value="1"/>
</dbReference>
<dbReference type="PRINTS" id="PR00344">
    <property type="entry name" value="BCTRLSENSOR"/>
</dbReference>
<dbReference type="InterPro" id="IPR001789">
    <property type="entry name" value="Sig_transdc_resp-reg_receiver"/>
</dbReference>
<dbReference type="InterPro" id="IPR011006">
    <property type="entry name" value="CheY-like_superfamily"/>
</dbReference>
<dbReference type="SUPFAM" id="SSF55874">
    <property type="entry name" value="ATPase domain of HSP90 chaperone/DNA topoisomerase II/histidine kinase"/>
    <property type="match status" value="1"/>
</dbReference>
<dbReference type="PANTHER" id="PTHR43065">
    <property type="entry name" value="SENSOR HISTIDINE KINASE"/>
    <property type="match status" value="1"/>
</dbReference>
<reference evidence="14 15" key="1">
    <citation type="submission" date="2024-06" db="EMBL/GenBank/DDBJ databases">
        <authorList>
            <person name="Campbell A.G."/>
        </authorList>
    </citation>
    <scope>NUCLEOTIDE SEQUENCE [LARGE SCALE GENOMIC DNA]</scope>
    <source>
        <strain evidence="14 15">EM12</strain>
    </source>
</reference>
<protein>
    <recommendedName>
        <fullName evidence="2">histidine kinase</fullName>
        <ecNumber evidence="2">2.7.13.3</ecNumber>
    </recommendedName>
</protein>
<dbReference type="Gene3D" id="3.30.565.10">
    <property type="entry name" value="Histidine kinase-like ATPase, C-terminal domain"/>
    <property type="match status" value="1"/>
</dbReference>
<feature type="modified residue" description="4-aspartylphosphate" evidence="9">
    <location>
        <position position="691"/>
    </location>
</feature>
<dbReference type="NCBIfam" id="TIGR00229">
    <property type="entry name" value="sensory_box"/>
    <property type="match status" value="2"/>
</dbReference>
<evidence type="ECO:0000313" key="15">
    <source>
        <dbReference type="Proteomes" id="UP001480955"/>
    </source>
</evidence>
<accession>A0ABV1QRZ4</accession>
<evidence type="ECO:0000256" key="1">
    <source>
        <dbReference type="ARBA" id="ARBA00000085"/>
    </source>
</evidence>
<dbReference type="Pfam" id="PF02518">
    <property type="entry name" value="HATPase_c"/>
    <property type="match status" value="1"/>
</dbReference>
<dbReference type="PROSITE" id="PS50112">
    <property type="entry name" value="PAS"/>
    <property type="match status" value="2"/>
</dbReference>
<keyword evidence="5" id="KW-0547">Nucleotide-binding</keyword>
<keyword evidence="3 9" id="KW-0597">Phosphoprotein</keyword>
<dbReference type="Gene3D" id="3.40.50.2300">
    <property type="match status" value="1"/>
</dbReference>
<dbReference type="InterPro" id="IPR003661">
    <property type="entry name" value="HisK_dim/P_dom"/>
</dbReference>
<evidence type="ECO:0000259" key="11">
    <source>
        <dbReference type="PROSITE" id="PS50110"/>
    </source>
</evidence>
<evidence type="ECO:0000256" key="2">
    <source>
        <dbReference type="ARBA" id="ARBA00012438"/>
    </source>
</evidence>
<dbReference type="SUPFAM" id="SSF55785">
    <property type="entry name" value="PYP-like sensor domain (PAS domain)"/>
    <property type="match status" value="2"/>
</dbReference>
<dbReference type="SMART" id="SM00448">
    <property type="entry name" value="REC"/>
    <property type="match status" value="1"/>
</dbReference>
<dbReference type="Pfam" id="PF00072">
    <property type="entry name" value="Response_reg"/>
    <property type="match status" value="1"/>
</dbReference>
<evidence type="ECO:0000256" key="7">
    <source>
        <dbReference type="ARBA" id="ARBA00022840"/>
    </source>
</evidence>
<dbReference type="EMBL" id="JBELQE010000097">
    <property type="protein sequence ID" value="MER2252078.1"/>
    <property type="molecule type" value="Genomic_DNA"/>
</dbReference>
<evidence type="ECO:0000256" key="9">
    <source>
        <dbReference type="PROSITE-ProRule" id="PRU00169"/>
    </source>
</evidence>
<evidence type="ECO:0000259" key="13">
    <source>
        <dbReference type="PROSITE" id="PS50113"/>
    </source>
</evidence>
<feature type="domain" description="PAS" evidence="12">
    <location>
        <begin position="123"/>
        <end position="180"/>
    </location>
</feature>
<dbReference type="SMART" id="SM00091">
    <property type="entry name" value="PAS"/>
    <property type="match status" value="2"/>
</dbReference>
<dbReference type="Pfam" id="PF00512">
    <property type="entry name" value="HisKA"/>
    <property type="match status" value="1"/>
</dbReference>
<dbReference type="SMART" id="SM00086">
    <property type="entry name" value="PAC"/>
    <property type="match status" value="2"/>
</dbReference>
<dbReference type="PROSITE" id="PS50110">
    <property type="entry name" value="RESPONSE_REGULATORY"/>
    <property type="match status" value="1"/>
</dbReference>
<dbReference type="Pfam" id="PF13426">
    <property type="entry name" value="PAS_9"/>
    <property type="match status" value="1"/>
</dbReference>
<dbReference type="InterPro" id="IPR003594">
    <property type="entry name" value="HATPase_dom"/>
</dbReference>
<dbReference type="SUPFAM" id="SSF52172">
    <property type="entry name" value="CheY-like"/>
    <property type="match status" value="1"/>
</dbReference>
<feature type="domain" description="PAC" evidence="13">
    <location>
        <begin position="198"/>
        <end position="250"/>
    </location>
</feature>
<dbReference type="InterPro" id="IPR036097">
    <property type="entry name" value="HisK_dim/P_sf"/>
</dbReference>
<sequence>MALQEKKKVLQRPVLSDAQSTASAFFNEINPKRTSGLCTSNVRMGSEAALQGLSAQRQLLARGSRISRTDNGKRTFPPNLAKDPTYRIRRGMVIRMNDEQIRPDAPQNQVVKATQILETAADRDDRYRLLVESIVDYAIYMLDAQGNIASWNPGAQRFKGYTTDEIIGQHFSQFYTEEDRATDLPARALNIAATDGRFEQEGWRVRKNGSLMWAHVLIDPIRSPDGQLVGYAKITRDLSERKATQDALKQSEQRFRLLVQGVQDYAIYMLDPQGAVSSWNRGAHRFKGYTDEEIIGQHFSRFYTEEDRATGLPARALQTAATEGRFEAEGWRVRKDGTRFWAHVVIDAIRGDHGELVGFAKITRDVTERRNVQQELEATRARFIQSQKMEAIGQLTGGVAHDFNNLLAVVLGNLSLARKRLPNDPKLLQLIENSIQAAERGATLTKRMLAFARRQELTRGPVDVPELVRGMAELLQRSISSNIPVSTRFPLRLPLAFVDASQLELALLNLTVNARDAMPDGGSITISAREERISTREAAGLPAGSYVCLSVTDTGMGMSEETLAKATEPFFTTKGVGKGTGLGLSMIHGFAGQSGGRLVLKSTLGQGTTAELWLPVAEANLLRQEDETPHPDLQILNPITVLVVDDDPLVLMNISAMLEDLGHEVLEATSGQQALRILRRSAEIIDLVITDQIMPGMTGVQLIEAIRAAHLELPVILASGYTELPEGELTGLVRLGKPFEQADLARALVTIMRPSGEVLPFRPKQS</sequence>
<dbReference type="PANTHER" id="PTHR43065:SF49">
    <property type="entry name" value="HISTIDINE KINASE"/>
    <property type="match status" value="1"/>
</dbReference>
<evidence type="ECO:0000256" key="5">
    <source>
        <dbReference type="ARBA" id="ARBA00022741"/>
    </source>
</evidence>
<proteinExistence type="predicted"/>
<dbReference type="InterPro" id="IPR001610">
    <property type="entry name" value="PAC"/>
</dbReference>
<dbReference type="InterPro" id="IPR000014">
    <property type="entry name" value="PAS"/>
</dbReference>
<evidence type="ECO:0000256" key="8">
    <source>
        <dbReference type="ARBA" id="ARBA00023012"/>
    </source>
</evidence>
<dbReference type="SMART" id="SM00387">
    <property type="entry name" value="HATPase_c"/>
    <property type="match status" value="1"/>
</dbReference>
<feature type="domain" description="PAC" evidence="13">
    <location>
        <begin position="326"/>
        <end position="378"/>
    </location>
</feature>
<dbReference type="InterPro" id="IPR035965">
    <property type="entry name" value="PAS-like_dom_sf"/>
</dbReference>
<dbReference type="CDD" id="cd00082">
    <property type="entry name" value="HisKA"/>
    <property type="match status" value="1"/>
</dbReference>
<organism evidence="14 15">
    <name type="scientific">Methylorubrum podarium</name>
    <dbReference type="NCBI Taxonomy" id="200476"/>
    <lineage>
        <taxon>Bacteria</taxon>
        <taxon>Pseudomonadati</taxon>
        <taxon>Pseudomonadota</taxon>
        <taxon>Alphaproteobacteria</taxon>
        <taxon>Hyphomicrobiales</taxon>
        <taxon>Methylobacteriaceae</taxon>
        <taxon>Methylorubrum</taxon>
    </lineage>
</organism>
<dbReference type="Proteomes" id="UP001480955">
    <property type="component" value="Unassembled WGS sequence"/>
</dbReference>
<keyword evidence="4" id="KW-0808">Transferase</keyword>
<dbReference type="InterPro" id="IPR013767">
    <property type="entry name" value="PAS_fold"/>
</dbReference>
<dbReference type="SUPFAM" id="SSF47384">
    <property type="entry name" value="Homodimeric domain of signal transducing histidine kinase"/>
    <property type="match status" value="1"/>
</dbReference>
<evidence type="ECO:0000259" key="10">
    <source>
        <dbReference type="PROSITE" id="PS50109"/>
    </source>
</evidence>
<dbReference type="Gene3D" id="1.10.287.130">
    <property type="match status" value="1"/>
</dbReference>
<gene>
    <name evidence="14" type="ORF">ABS772_19335</name>
</gene>
<dbReference type="PROSITE" id="PS50113">
    <property type="entry name" value="PAC"/>
    <property type="match status" value="2"/>
</dbReference>
<keyword evidence="7" id="KW-0067">ATP-binding</keyword>
<evidence type="ECO:0000313" key="14">
    <source>
        <dbReference type="EMBL" id="MER2252078.1"/>
    </source>
</evidence>
<feature type="domain" description="Histidine kinase" evidence="10">
    <location>
        <begin position="398"/>
        <end position="618"/>
    </location>
</feature>
<name>A0ABV1QRZ4_9HYPH</name>
<dbReference type="EC" id="2.7.13.3" evidence="2"/>
<dbReference type="SMART" id="SM00388">
    <property type="entry name" value="HisKA"/>
    <property type="match status" value="1"/>
</dbReference>
<dbReference type="Pfam" id="PF00989">
    <property type="entry name" value="PAS"/>
    <property type="match status" value="1"/>
</dbReference>
<keyword evidence="15" id="KW-1185">Reference proteome</keyword>
<feature type="domain" description="PAS" evidence="12">
    <location>
        <begin position="251"/>
        <end position="324"/>
    </location>
</feature>
<evidence type="ECO:0000259" key="12">
    <source>
        <dbReference type="PROSITE" id="PS50112"/>
    </source>
</evidence>
<dbReference type="InterPro" id="IPR005467">
    <property type="entry name" value="His_kinase_dom"/>
</dbReference>
<dbReference type="Gene3D" id="3.30.450.20">
    <property type="entry name" value="PAS domain"/>
    <property type="match status" value="2"/>
</dbReference>
<feature type="domain" description="Response regulatory" evidence="11">
    <location>
        <begin position="640"/>
        <end position="752"/>
    </location>
</feature>
<evidence type="ECO:0000256" key="3">
    <source>
        <dbReference type="ARBA" id="ARBA00022553"/>
    </source>
</evidence>
<dbReference type="InterPro" id="IPR004358">
    <property type="entry name" value="Sig_transdc_His_kin-like_C"/>
</dbReference>